<dbReference type="EMBL" id="CAJPIZ010052048">
    <property type="protein sequence ID" value="CAG2122916.1"/>
    <property type="molecule type" value="Genomic_DNA"/>
</dbReference>
<dbReference type="AlphaFoldDB" id="A0A7R9LYY1"/>
<feature type="non-terminal residue" evidence="1">
    <location>
        <position position="66"/>
    </location>
</feature>
<reference evidence="1" key="1">
    <citation type="submission" date="2020-11" db="EMBL/GenBank/DDBJ databases">
        <authorList>
            <person name="Tran Van P."/>
        </authorList>
    </citation>
    <scope>NUCLEOTIDE SEQUENCE</scope>
</reference>
<protein>
    <submittedName>
        <fullName evidence="1">Uncharacterized protein</fullName>
    </submittedName>
</protein>
<dbReference type="EMBL" id="OC906623">
    <property type="protein sequence ID" value="CAD7650445.1"/>
    <property type="molecule type" value="Genomic_DNA"/>
</dbReference>
<keyword evidence="2" id="KW-1185">Reference proteome</keyword>
<accession>A0A7R9LYY1</accession>
<evidence type="ECO:0000313" key="2">
    <source>
        <dbReference type="Proteomes" id="UP000759131"/>
    </source>
</evidence>
<gene>
    <name evidence="1" type="ORF">OSB1V03_LOCUS22861</name>
</gene>
<sequence length="66" mass="7225">IQRNSDKSPKLDVFSMAFYVLKSIESDELIIRTESETPLTIDVIRVGVGEVYGSPGEQACGVPELP</sequence>
<evidence type="ECO:0000313" key="1">
    <source>
        <dbReference type="EMBL" id="CAD7650445.1"/>
    </source>
</evidence>
<feature type="non-terminal residue" evidence="1">
    <location>
        <position position="1"/>
    </location>
</feature>
<organism evidence="1">
    <name type="scientific">Medioppia subpectinata</name>
    <dbReference type="NCBI Taxonomy" id="1979941"/>
    <lineage>
        <taxon>Eukaryota</taxon>
        <taxon>Metazoa</taxon>
        <taxon>Ecdysozoa</taxon>
        <taxon>Arthropoda</taxon>
        <taxon>Chelicerata</taxon>
        <taxon>Arachnida</taxon>
        <taxon>Acari</taxon>
        <taxon>Acariformes</taxon>
        <taxon>Sarcoptiformes</taxon>
        <taxon>Oribatida</taxon>
        <taxon>Brachypylina</taxon>
        <taxon>Oppioidea</taxon>
        <taxon>Oppiidae</taxon>
        <taxon>Medioppia</taxon>
    </lineage>
</organism>
<name>A0A7R9LYY1_9ACAR</name>
<proteinExistence type="predicted"/>
<dbReference type="Proteomes" id="UP000759131">
    <property type="component" value="Unassembled WGS sequence"/>
</dbReference>